<dbReference type="GO" id="GO:0030288">
    <property type="term" value="C:outer membrane-bounded periplasmic space"/>
    <property type="evidence" value="ECO:0007669"/>
    <property type="project" value="TreeGrafter"/>
</dbReference>
<feature type="signal peptide" evidence="2">
    <location>
        <begin position="1"/>
        <end position="19"/>
    </location>
</feature>
<dbReference type="AlphaFoldDB" id="A0A2T0JZP2"/>
<dbReference type="InterPro" id="IPR006059">
    <property type="entry name" value="SBP"/>
</dbReference>
<gene>
    <name evidence="3" type="ORF">CLV67_122177</name>
</gene>
<dbReference type="Gene3D" id="3.40.190.10">
    <property type="entry name" value="Periplasmic binding protein-like II"/>
    <property type="match status" value="2"/>
</dbReference>
<evidence type="ECO:0000256" key="2">
    <source>
        <dbReference type="SAM" id="SignalP"/>
    </source>
</evidence>
<dbReference type="PROSITE" id="PS51257">
    <property type="entry name" value="PROKAR_LIPOPROTEIN"/>
    <property type="match status" value="1"/>
</dbReference>
<evidence type="ECO:0000313" key="4">
    <source>
        <dbReference type="Proteomes" id="UP000239415"/>
    </source>
</evidence>
<dbReference type="Proteomes" id="UP000239415">
    <property type="component" value="Unassembled WGS sequence"/>
</dbReference>
<dbReference type="PANTHER" id="PTHR30006:SF25">
    <property type="entry name" value="PHOSPHOGLYCERATE TRANSPORT REGULATORY PROTEIN PGTC"/>
    <property type="match status" value="1"/>
</dbReference>
<dbReference type="Pfam" id="PF13416">
    <property type="entry name" value="SBP_bac_8"/>
    <property type="match status" value="1"/>
</dbReference>
<comment type="caution">
    <text evidence="3">The sequence shown here is derived from an EMBL/GenBank/DDBJ whole genome shotgun (WGS) entry which is preliminary data.</text>
</comment>
<dbReference type="PANTHER" id="PTHR30006">
    <property type="entry name" value="THIAMINE-BINDING PERIPLASMIC PROTEIN-RELATED"/>
    <property type="match status" value="1"/>
</dbReference>
<sequence>MKRRLLASFLVLSTAAALTGCGGSDEPSAPPNQITEGKAPDYYPAEYAQLIEASKAEGGELTIYSNTDQENWAPIFRDFQKKYPWVTKISANNLDSDEVFQRVLSEQATGSSPADILVSNAAQAWAEYNEQGKGRLLEYASPEAAKLPEFATLMPSVYAMSMDPMTIAYNTSLVPEAPTGLASLAALVAKDPKKYQDKITTRDIKGAFGFTVSRAYTEADPNSWTHLQQLLPLARPETSSGTQTEKILAGEYLVGFFISAAPAYPVVKNSGGLFQVTFLDDGTVVLPRGIGIAPKAPHVATAKLFTDFVLSSEGQRAVAEGGLTSYRDDVPKADGLHTYQEVVEKVTEAKVIRVKYDLVPDAAVQEFTNRWNGLLAQ</sequence>
<protein>
    <submittedName>
        <fullName evidence="3">Iron(III) transport system substrate-binding protein</fullName>
    </submittedName>
</protein>
<name>A0A2T0JZP2_9ACTN</name>
<keyword evidence="1 2" id="KW-0732">Signal</keyword>
<dbReference type="RefSeq" id="WP_203736936.1">
    <property type="nucleotide sequence ID" value="NZ_BOMO01000022.1"/>
</dbReference>
<dbReference type="SUPFAM" id="SSF53850">
    <property type="entry name" value="Periplasmic binding protein-like II"/>
    <property type="match status" value="1"/>
</dbReference>
<reference evidence="3 4" key="1">
    <citation type="submission" date="2018-03" db="EMBL/GenBank/DDBJ databases">
        <title>Genomic Encyclopedia of Archaeal and Bacterial Type Strains, Phase II (KMG-II): from individual species to whole genera.</title>
        <authorList>
            <person name="Goeker M."/>
        </authorList>
    </citation>
    <scope>NUCLEOTIDE SEQUENCE [LARGE SCALE GENOMIC DNA]</scope>
    <source>
        <strain evidence="3 4">DSM 43146</strain>
    </source>
</reference>
<organism evidence="3 4">
    <name type="scientific">Actinoplanes italicus</name>
    <dbReference type="NCBI Taxonomy" id="113567"/>
    <lineage>
        <taxon>Bacteria</taxon>
        <taxon>Bacillati</taxon>
        <taxon>Actinomycetota</taxon>
        <taxon>Actinomycetes</taxon>
        <taxon>Micromonosporales</taxon>
        <taxon>Micromonosporaceae</taxon>
        <taxon>Actinoplanes</taxon>
    </lineage>
</organism>
<evidence type="ECO:0000313" key="3">
    <source>
        <dbReference type="EMBL" id="PRX15937.1"/>
    </source>
</evidence>
<dbReference type="EMBL" id="PVMZ01000022">
    <property type="protein sequence ID" value="PRX15937.1"/>
    <property type="molecule type" value="Genomic_DNA"/>
</dbReference>
<evidence type="ECO:0000256" key="1">
    <source>
        <dbReference type="ARBA" id="ARBA00022729"/>
    </source>
</evidence>
<feature type="chain" id="PRO_5039234419" evidence="2">
    <location>
        <begin position="20"/>
        <end position="377"/>
    </location>
</feature>
<proteinExistence type="predicted"/>
<keyword evidence="4" id="KW-1185">Reference proteome</keyword>
<accession>A0A2T0JZP2</accession>